<evidence type="ECO:0000313" key="2">
    <source>
        <dbReference type="EMBL" id="AMM40805.1"/>
    </source>
</evidence>
<dbReference type="KEGG" id="daw:HS1_001001"/>
<name>A0A7U4QK45_DESA2</name>
<gene>
    <name evidence="2" type="ORF">HS1_001001</name>
</gene>
<sequence length="180" mass="20246">MSMSSSVKNFFLIFTSLILICGCAGRKPAIRHLGEPPTSAVDVDLSAITKNKKKQQQLKRLIEKTAAKIAEKKVNEIASKKSLRETELEREKQEIFKNIVKSPPVPIKAPDTILRVLIMPHVDASGVFHSYEYSYVKVSEGKWILGDYLLSPAREGIKKEKPVARPLKTDNSQSKEKEKK</sequence>
<dbReference type="Proteomes" id="UP000070560">
    <property type="component" value="Chromosome"/>
</dbReference>
<evidence type="ECO:0008006" key="4">
    <source>
        <dbReference type="Google" id="ProtNLM"/>
    </source>
</evidence>
<proteinExistence type="predicted"/>
<evidence type="ECO:0000256" key="1">
    <source>
        <dbReference type="SAM" id="MobiDB-lite"/>
    </source>
</evidence>
<dbReference type="AlphaFoldDB" id="A0A7U4QK45"/>
<accession>A0A7U4QK45</accession>
<evidence type="ECO:0000313" key="3">
    <source>
        <dbReference type="Proteomes" id="UP000070560"/>
    </source>
</evidence>
<dbReference type="EMBL" id="CP013015">
    <property type="protein sequence ID" value="AMM40805.1"/>
    <property type="molecule type" value="Genomic_DNA"/>
</dbReference>
<dbReference type="OrthoDB" id="7448867at2"/>
<feature type="region of interest" description="Disordered" evidence="1">
    <location>
        <begin position="159"/>
        <end position="180"/>
    </location>
</feature>
<reference evidence="2 3" key="1">
    <citation type="submission" date="2015-10" db="EMBL/GenBank/DDBJ databases">
        <title>Candidatus Desulfofervidus auxilii, a hydrogenotrophic sulfate-reducing bacterium involved in the thermophilic anaerobic oxidation of methane.</title>
        <authorList>
            <person name="Krukenberg V."/>
            <person name="Richter M."/>
            <person name="Wegener G."/>
        </authorList>
    </citation>
    <scope>NUCLEOTIDE SEQUENCE [LARGE SCALE GENOMIC DNA]</scope>
    <source>
        <strain evidence="2 3">HS1</strain>
    </source>
</reference>
<dbReference type="InterPro" id="IPR014118">
    <property type="entry name" value="T4SS_TraV"/>
</dbReference>
<organism evidence="2 3">
    <name type="scientific">Desulfofervidus auxilii</name>
    <dbReference type="NCBI Taxonomy" id="1621989"/>
    <lineage>
        <taxon>Bacteria</taxon>
        <taxon>Pseudomonadati</taxon>
        <taxon>Thermodesulfobacteriota</taxon>
        <taxon>Candidatus Desulfofervidia</taxon>
        <taxon>Candidatus Desulfofervidales</taxon>
        <taxon>Candidatus Desulfofervidaceae</taxon>
        <taxon>Candidatus Desulfofervidus</taxon>
    </lineage>
</organism>
<protein>
    <recommendedName>
        <fullName evidence="4">Type IV conjugative transfer system protein TraV</fullName>
    </recommendedName>
</protein>
<dbReference type="Pfam" id="PF09676">
    <property type="entry name" value="TraV"/>
    <property type="match status" value="1"/>
</dbReference>
<keyword evidence="3" id="KW-1185">Reference proteome</keyword>